<sequence>MAAAMHEVRMSSSARAYLRQCLDAGLQQIPAVQGDAGLARLAEALEAAHACASFECITSFSGDHGYPERAGVDVLVCTAIHTLSAGASIPWTQGEVYRFTSEQGLVCAQTLLALDPDAAETVFEQYNLLRHQFGPHSQQVEHFFAACAAPESPQRMVALCCLPHHLVSAVVEGFVVRSVTLAASDAANLLELYDATQVDSQVESGGESRRLLLSDDVRRGVKDKLQGERTGHAGSSQPRVEQAVQDLLRERGYSPCVLRPKLSGSCQLVDRKKAAAAAAEDAIAENPLIGGGGDRVAALISEGGGGGSDAGTGDERGEGGRGGGGAAQLLAQLLANHADDGATRFVVGVLKTCIQLRVKSKLAHYTMKVATQQRPAQESDKKMKYWQRRRMQEKQRRQLQQQQQQQNEEDTVQAAAAALGAGEETVDLLILHTFQDVDQYRFHRAEVFMNFYPKFDNAKQLEADKIIQGLWPKGGGSVITGGIKKFKFSYYMYLTMMCRAVIGSVCRPKAGKKELEKKEWLTSCTSRLSTWGMSQLQQVPYMRRLSGWWEYLTAAAARNDHLDAFDFLDAFQQFLREEHHWCDVVAGAGAGGITAGLGGLSLSSSIARPVFLIAGGRATRAYATQLATLLNAPLLTDHKKQKPIPEALSEDRFWGAVVVPNPDALDPPNLNPPNPNPPEGEGGHHQQQPVHIAIAKATAFPPCAVVIADVTHAARDGGKFPAHQWLERARAAGCAVVDLSAGAAASELSTAAAAAELSTAAAAAELSSAEDSSAEGVAARLLREEREARVLPQLLLPLGCLGT</sequence>
<accession>A0A835Z5H1</accession>
<feature type="region of interest" description="Disordered" evidence="1">
    <location>
        <begin position="300"/>
        <end position="324"/>
    </location>
</feature>
<evidence type="ECO:0000313" key="3">
    <source>
        <dbReference type="Proteomes" id="UP000664859"/>
    </source>
</evidence>
<keyword evidence="3" id="KW-1185">Reference proteome</keyword>
<protein>
    <submittedName>
        <fullName evidence="2">Uncharacterized protein</fullName>
    </submittedName>
</protein>
<feature type="region of interest" description="Disordered" evidence="1">
    <location>
        <begin position="664"/>
        <end position="688"/>
    </location>
</feature>
<dbReference type="EMBL" id="JAFCMP010000201">
    <property type="protein sequence ID" value="KAG5183559.1"/>
    <property type="molecule type" value="Genomic_DNA"/>
</dbReference>
<comment type="caution">
    <text evidence="2">The sequence shown here is derived from an EMBL/GenBank/DDBJ whole genome shotgun (WGS) entry which is preliminary data.</text>
</comment>
<name>A0A835Z5H1_9STRA</name>
<organism evidence="2 3">
    <name type="scientific">Tribonema minus</name>
    <dbReference type="NCBI Taxonomy" id="303371"/>
    <lineage>
        <taxon>Eukaryota</taxon>
        <taxon>Sar</taxon>
        <taxon>Stramenopiles</taxon>
        <taxon>Ochrophyta</taxon>
        <taxon>PX clade</taxon>
        <taxon>Xanthophyceae</taxon>
        <taxon>Tribonematales</taxon>
        <taxon>Tribonemataceae</taxon>
        <taxon>Tribonema</taxon>
    </lineage>
</organism>
<feature type="region of interest" description="Disordered" evidence="1">
    <location>
        <begin position="370"/>
        <end position="411"/>
    </location>
</feature>
<proteinExistence type="predicted"/>
<feature type="compositionally biased region" description="Pro residues" evidence="1">
    <location>
        <begin position="669"/>
        <end position="678"/>
    </location>
</feature>
<reference evidence="2" key="1">
    <citation type="submission" date="2021-02" db="EMBL/GenBank/DDBJ databases">
        <title>First Annotated Genome of the Yellow-green Alga Tribonema minus.</title>
        <authorList>
            <person name="Mahan K.M."/>
        </authorList>
    </citation>
    <scope>NUCLEOTIDE SEQUENCE</scope>
    <source>
        <strain evidence="2">UTEX B ZZ1240</strain>
    </source>
</reference>
<gene>
    <name evidence="2" type="ORF">JKP88DRAFT_348625</name>
</gene>
<evidence type="ECO:0000256" key="1">
    <source>
        <dbReference type="SAM" id="MobiDB-lite"/>
    </source>
</evidence>
<dbReference type="Proteomes" id="UP000664859">
    <property type="component" value="Unassembled WGS sequence"/>
</dbReference>
<evidence type="ECO:0000313" key="2">
    <source>
        <dbReference type="EMBL" id="KAG5183559.1"/>
    </source>
</evidence>
<dbReference type="AlphaFoldDB" id="A0A835Z5H1"/>